<dbReference type="AlphaFoldDB" id="A0A1R3JN19"/>
<feature type="compositionally biased region" description="Polar residues" evidence="1">
    <location>
        <begin position="86"/>
        <end position="100"/>
    </location>
</feature>
<dbReference type="EMBL" id="AWWV01007475">
    <property type="protein sequence ID" value="OMO96286.1"/>
    <property type="molecule type" value="Genomic_DNA"/>
</dbReference>
<protein>
    <submittedName>
        <fullName evidence="2">Uncharacterized protein</fullName>
    </submittedName>
</protein>
<sequence>MATYSKNKAVVVTVYVERQRRKVSSNHRNRHQHYLHHTIKQELVQHNHGGGAGKGYNRRAELLHYSRRLRESARLEALPKPLESKPVSSTEQPPSNNIVMNNHDRV</sequence>
<proteinExistence type="predicted"/>
<accession>A0A1R3JN19</accession>
<keyword evidence="3" id="KW-1185">Reference proteome</keyword>
<evidence type="ECO:0000256" key="1">
    <source>
        <dbReference type="SAM" id="MobiDB-lite"/>
    </source>
</evidence>
<dbReference type="Proteomes" id="UP000188268">
    <property type="component" value="Unassembled WGS sequence"/>
</dbReference>
<comment type="caution">
    <text evidence="2">The sequence shown here is derived from an EMBL/GenBank/DDBJ whole genome shotgun (WGS) entry which is preliminary data.</text>
</comment>
<organism evidence="2 3">
    <name type="scientific">Corchorus capsularis</name>
    <name type="common">Jute</name>
    <dbReference type="NCBI Taxonomy" id="210143"/>
    <lineage>
        <taxon>Eukaryota</taxon>
        <taxon>Viridiplantae</taxon>
        <taxon>Streptophyta</taxon>
        <taxon>Embryophyta</taxon>
        <taxon>Tracheophyta</taxon>
        <taxon>Spermatophyta</taxon>
        <taxon>Magnoliopsida</taxon>
        <taxon>eudicotyledons</taxon>
        <taxon>Gunneridae</taxon>
        <taxon>Pentapetalae</taxon>
        <taxon>rosids</taxon>
        <taxon>malvids</taxon>
        <taxon>Malvales</taxon>
        <taxon>Malvaceae</taxon>
        <taxon>Grewioideae</taxon>
        <taxon>Apeibeae</taxon>
        <taxon>Corchorus</taxon>
    </lineage>
</organism>
<evidence type="ECO:0000313" key="2">
    <source>
        <dbReference type="EMBL" id="OMO96286.1"/>
    </source>
</evidence>
<gene>
    <name evidence="2" type="ORF">CCACVL1_05011</name>
</gene>
<dbReference type="OMA" id="NIVMNNH"/>
<reference evidence="2 3" key="1">
    <citation type="submission" date="2013-09" db="EMBL/GenBank/DDBJ databases">
        <title>Corchorus capsularis genome sequencing.</title>
        <authorList>
            <person name="Alam M."/>
            <person name="Haque M.S."/>
            <person name="Islam M.S."/>
            <person name="Emdad E.M."/>
            <person name="Islam M.M."/>
            <person name="Ahmed B."/>
            <person name="Halim A."/>
            <person name="Hossen Q.M.M."/>
            <person name="Hossain M.Z."/>
            <person name="Ahmed R."/>
            <person name="Khan M.M."/>
            <person name="Islam R."/>
            <person name="Rashid M.M."/>
            <person name="Khan S.A."/>
            <person name="Rahman M.S."/>
            <person name="Alam M."/>
        </authorList>
    </citation>
    <scope>NUCLEOTIDE SEQUENCE [LARGE SCALE GENOMIC DNA]</scope>
    <source>
        <strain evidence="3">cv. CVL-1</strain>
        <tissue evidence="2">Whole seedling</tissue>
    </source>
</reference>
<dbReference type="Gramene" id="OMO96286">
    <property type="protein sequence ID" value="OMO96286"/>
    <property type="gene ID" value="CCACVL1_05011"/>
</dbReference>
<dbReference type="OrthoDB" id="1695119at2759"/>
<evidence type="ECO:0000313" key="3">
    <source>
        <dbReference type="Proteomes" id="UP000188268"/>
    </source>
</evidence>
<feature type="region of interest" description="Disordered" evidence="1">
    <location>
        <begin position="74"/>
        <end position="106"/>
    </location>
</feature>
<name>A0A1R3JN19_COCAP</name>